<feature type="transmembrane region" description="Helical" evidence="2">
    <location>
        <begin position="21"/>
        <end position="40"/>
    </location>
</feature>
<dbReference type="OrthoDB" id="3651060at2"/>
<feature type="domain" description="Transglutaminase-like" evidence="3">
    <location>
        <begin position="451"/>
        <end position="558"/>
    </location>
</feature>
<feature type="transmembrane region" description="Helical" evidence="2">
    <location>
        <begin position="137"/>
        <end position="158"/>
    </location>
</feature>
<reference evidence="5 6" key="1">
    <citation type="submission" date="2019-03" db="EMBL/GenBank/DDBJ databases">
        <title>Three New Species of Nocardioides, Nocardioides euryhalodurans sp. nov., Nocardioides seonyuensis sp. nov. and Nocardioides eburneoflavus sp. nov. Iolated from Soil.</title>
        <authorList>
            <person name="Roh S.G."/>
            <person name="Lee C."/>
            <person name="Kim M.-K."/>
            <person name="Kim S.B."/>
        </authorList>
    </citation>
    <scope>NUCLEOTIDE SEQUENCE [LARGE SCALE GENOMIC DNA]</scope>
    <source>
        <strain evidence="5 6">MMS17-SY207-3</strain>
    </source>
</reference>
<dbReference type="Proteomes" id="UP000294853">
    <property type="component" value="Chromosome"/>
</dbReference>
<feature type="region of interest" description="Disordered" evidence="1">
    <location>
        <begin position="559"/>
        <end position="621"/>
    </location>
</feature>
<dbReference type="RefSeq" id="WP_135266693.1">
    <property type="nucleotide sequence ID" value="NZ_CP038436.1"/>
</dbReference>
<dbReference type="AlphaFoldDB" id="A0A4P7IDW9"/>
<feature type="transmembrane region" description="Helical" evidence="2">
    <location>
        <begin position="633"/>
        <end position="654"/>
    </location>
</feature>
<feature type="domain" description="Protein-glutamine gamma-glutamyltransferase TgpA N-terminal" evidence="4">
    <location>
        <begin position="28"/>
        <end position="419"/>
    </location>
</feature>
<proteinExistence type="predicted"/>
<dbReference type="PANTHER" id="PTHR42736:SF1">
    <property type="entry name" value="PROTEIN-GLUTAMINE GAMMA-GLUTAMYLTRANSFERASE"/>
    <property type="match status" value="1"/>
</dbReference>
<dbReference type="InterPro" id="IPR002931">
    <property type="entry name" value="Transglutaminase-like"/>
</dbReference>
<feature type="transmembrane region" description="Helical" evidence="2">
    <location>
        <begin position="226"/>
        <end position="247"/>
    </location>
</feature>
<evidence type="ECO:0000256" key="2">
    <source>
        <dbReference type="SAM" id="Phobius"/>
    </source>
</evidence>
<feature type="transmembrane region" description="Helical" evidence="2">
    <location>
        <begin position="46"/>
        <end position="66"/>
    </location>
</feature>
<feature type="transmembrane region" description="Helical" evidence="2">
    <location>
        <begin position="73"/>
        <end position="96"/>
    </location>
</feature>
<feature type="compositionally biased region" description="Pro residues" evidence="1">
    <location>
        <begin position="587"/>
        <end position="597"/>
    </location>
</feature>
<keyword evidence="2" id="KW-1133">Transmembrane helix</keyword>
<feature type="transmembrane region" description="Helical" evidence="2">
    <location>
        <begin position="190"/>
        <end position="206"/>
    </location>
</feature>
<sequence>MRHLDTRTRVRPTPLLPDRHTAVDLVMVVALAVVSISSLASSFTGWDFLLVGVLGVVLGVLITHVTRAVGWPFVSAVVLALVVFFLLGGLLCLRSLGDASLIPGPATLSELADQAIFGWKDLLTTLPPVDGSGPLLVLPWLLGLVAGVSGTALSQLVLRRAWLGALLPVLAMTGLLALTLLLGVRHPTSLLVHGAVFAALALGWLAMRSRRASAAVHGGTAGWGRLAVGAAMVALAAAASLPAGALVGDDSERAVARDWITPPFDIGRYPSPLAGFRKYVDPQGRSDRANVHDETLFTVSGLEPGSRMRIATMDRYDGLVWGASNDALPGEGGDSFQRVSSTLDNPAEGTSVEASVTIGEGYDGVWLPTSGSLTSLEFGIGDPLLKAEVFRYNLATSTAVVPTGLAPGDTYTFTAVVPDDSLRPGTVPSSAVTTLPPGTAFLGAPATQWSEDTTEPMSRVLAIARHLKREGKYSDGIGKDERQYHPGHSIHRLSDEFLNQQVMVGNDEQYAATMALLAQQVGVPARVVLGAEVPQDGAVTGADVSAWVELRAADGSWRTLPTERFMSKEPPTQQLPQTEEPMTGTVIPPPAPIPPPSDIGDQSNADLKERKTSKEEDEDEEALAGLPAWVGVVLRYVGLPLLVVALVVGSILALKALRRRRRRRAATPSARFVGAWRELVDHARDLGQVVALGPSVTRREQSCDISADAAPSLARRADSFVFGPRPPEAADAAAYWSAVDQARRSMSAAVGRRRRLLAAVNVATLRPRRR</sequence>
<dbReference type="EMBL" id="CP038436">
    <property type="protein sequence ID" value="QBX54723.1"/>
    <property type="molecule type" value="Genomic_DNA"/>
</dbReference>
<dbReference type="Pfam" id="PF01841">
    <property type="entry name" value="Transglut_core"/>
    <property type="match status" value="1"/>
</dbReference>
<evidence type="ECO:0000313" key="6">
    <source>
        <dbReference type="Proteomes" id="UP000294853"/>
    </source>
</evidence>
<evidence type="ECO:0000259" key="3">
    <source>
        <dbReference type="Pfam" id="PF01841"/>
    </source>
</evidence>
<dbReference type="InterPro" id="IPR021878">
    <property type="entry name" value="TgpA_N"/>
</dbReference>
<organism evidence="5 6">
    <name type="scientific">Nocardioides seonyuensis</name>
    <dbReference type="NCBI Taxonomy" id="2518371"/>
    <lineage>
        <taxon>Bacteria</taxon>
        <taxon>Bacillati</taxon>
        <taxon>Actinomycetota</taxon>
        <taxon>Actinomycetes</taxon>
        <taxon>Propionibacteriales</taxon>
        <taxon>Nocardioidaceae</taxon>
        <taxon>Nocardioides</taxon>
    </lineage>
</organism>
<dbReference type="PANTHER" id="PTHR42736">
    <property type="entry name" value="PROTEIN-GLUTAMINE GAMMA-GLUTAMYLTRANSFERASE"/>
    <property type="match status" value="1"/>
</dbReference>
<feature type="compositionally biased region" description="Low complexity" evidence="1">
    <location>
        <begin position="569"/>
        <end position="583"/>
    </location>
</feature>
<evidence type="ECO:0000256" key="1">
    <source>
        <dbReference type="SAM" id="MobiDB-lite"/>
    </source>
</evidence>
<protein>
    <submittedName>
        <fullName evidence="5">Transglutaminase domain-containing protein</fullName>
    </submittedName>
</protein>
<evidence type="ECO:0000313" key="5">
    <source>
        <dbReference type="EMBL" id="QBX54723.1"/>
    </source>
</evidence>
<keyword evidence="6" id="KW-1185">Reference proteome</keyword>
<dbReference type="Pfam" id="PF11992">
    <property type="entry name" value="TgpA_N"/>
    <property type="match status" value="1"/>
</dbReference>
<keyword evidence="2" id="KW-0812">Transmembrane</keyword>
<accession>A0A4P7IDW9</accession>
<gene>
    <name evidence="5" type="ORF">EXE58_04075</name>
</gene>
<dbReference type="KEGG" id="nsn:EXE58_04075"/>
<feature type="transmembrane region" description="Helical" evidence="2">
    <location>
        <begin position="165"/>
        <end position="184"/>
    </location>
</feature>
<name>A0A4P7IDW9_9ACTN</name>
<keyword evidence="2" id="KW-0472">Membrane</keyword>
<dbReference type="InterPro" id="IPR052901">
    <property type="entry name" value="Bact_TGase-like"/>
</dbReference>
<evidence type="ECO:0000259" key="4">
    <source>
        <dbReference type="Pfam" id="PF11992"/>
    </source>
</evidence>